<sequence length="212" mass="22925">MDEKLDDGTMGALPSDTADADAGGLSAYNYPNVQKAQTAYEKLAAEQTARYNALERAIAEKRYAPSFSERMFQLSAALAAPTTRRGFGGILENITPVLAAQQKAQRQGEISRQEALEQLQSNRLAQQVALAKQGLTTSLAMARIDAVERKAQQPKLVFADGAWRVQPGTGNAPPINAKGQYVVSTPEEANMVPTGAEFVYATDKSNKVYWGK</sequence>
<reference evidence="1" key="1">
    <citation type="submission" date="2020-04" db="EMBL/GenBank/DDBJ databases">
        <authorList>
            <person name="Chiriac C."/>
            <person name="Salcher M."/>
            <person name="Ghai R."/>
            <person name="Kavagutti S V."/>
        </authorList>
    </citation>
    <scope>NUCLEOTIDE SEQUENCE</scope>
</reference>
<evidence type="ECO:0000313" key="2">
    <source>
        <dbReference type="EMBL" id="CAB4167433.1"/>
    </source>
</evidence>
<dbReference type="EMBL" id="LR796814">
    <property type="protein sequence ID" value="CAB4167433.1"/>
    <property type="molecule type" value="Genomic_DNA"/>
</dbReference>
<accession>A0A6J5NMH2</accession>
<organism evidence="1">
    <name type="scientific">uncultured Caudovirales phage</name>
    <dbReference type="NCBI Taxonomy" id="2100421"/>
    <lineage>
        <taxon>Viruses</taxon>
        <taxon>Duplodnaviria</taxon>
        <taxon>Heunggongvirae</taxon>
        <taxon>Uroviricota</taxon>
        <taxon>Caudoviricetes</taxon>
        <taxon>Peduoviridae</taxon>
        <taxon>Maltschvirus</taxon>
        <taxon>Maltschvirus maltsch</taxon>
    </lineage>
</organism>
<protein>
    <submittedName>
        <fullName evidence="1">Uncharacterized protein</fullName>
    </submittedName>
</protein>
<name>A0A6J5NMH2_9CAUD</name>
<proteinExistence type="predicted"/>
<evidence type="ECO:0000313" key="1">
    <source>
        <dbReference type="EMBL" id="CAB4158906.1"/>
    </source>
</evidence>
<gene>
    <name evidence="1" type="ORF">UFOVP714_41</name>
    <name evidence="2" type="ORF">UFOVP864_19</name>
</gene>
<dbReference type="EMBL" id="LR796674">
    <property type="protein sequence ID" value="CAB4158906.1"/>
    <property type="molecule type" value="Genomic_DNA"/>
</dbReference>